<feature type="region of interest" description="Disordered" evidence="7">
    <location>
        <begin position="1"/>
        <end position="38"/>
    </location>
</feature>
<feature type="transmembrane region" description="Helical" evidence="8">
    <location>
        <begin position="191"/>
        <end position="209"/>
    </location>
</feature>
<feature type="transmembrane region" description="Helical" evidence="8">
    <location>
        <begin position="116"/>
        <end position="134"/>
    </location>
</feature>
<evidence type="ECO:0000256" key="2">
    <source>
        <dbReference type="ARBA" id="ARBA00022448"/>
    </source>
</evidence>
<evidence type="ECO:0000256" key="4">
    <source>
        <dbReference type="ARBA" id="ARBA00022692"/>
    </source>
</evidence>
<feature type="compositionally biased region" description="Basic residues" evidence="7">
    <location>
        <begin position="28"/>
        <end position="38"/>
    </location>
</feature>
<keyword evidence="5 8" id="KW-1133">Transmembrane helix</keyword>
<keyword evidence="4 8" id="KW-0812">Transmembrane</keyword>
<accession>A0A4R5M4F4</accession>
<dbReference type="RefSeq" id="WP_133197426.1">
    <property type="nucleotide sequence ID" value="NZ_JBHUCW010000013.1"/>
</dbReference>
<dbReference type="PANTHER" id="PTHR30509">
    <property type="entry name" value="P-HYDROXYBENZOIC ACID EFFLUX PUMP SUBUNIT-RELATED"/>
    <property type="match status" value="1"/>
</dbReference>
<dbReference type="AlphaFoldDB" id="A0A4R5M4F4"/>
<evidence type="ECO:0000256" key="8">
    <source>
        <dbReference type="SAM" id="Phobius"/>
    </source>
</evidence>
<evidence type="ECO:0000256" key="7">
    <source>
        <dbReference type="SAM" id="MobiDB-lite"/>
    </source>
</evidence>
<comment type="subcellular location">
    <subcellularLocation>
        <location evidence="1">Cell membrane</location>
        <topology evidence="1">Multi-pass membrane protein</topology>
    </subcellularLocation>
</comment>
<name>A0A4R5M4F4_9BURK</name>
<dbReference type="Proteomes" id="UP000295722">
    <property type="component" value="Unassembled WGS sequence"/>
</dbReference>
<keyword evidence="6 8" id="KW-0472">Membrane</keyword>
<keyword evidence="10" id="KW-1185">Reference proteome</keyword>
<dbReference type="GO" id="GO:0005886">
    <property type="term" value="C:plasma membrane"/>
    <property type="evidence" value="ECO:0007669"/>
    <property type="project" value="UniProtKB-SubCell"/>
</dbReference>
<sequence>MASSDHDPDTASSAATDDASRQGTSAAGRRKPVRRKPVRRRSRVARVWRALTSPFYRYRNAGIIHGVRVGLAMLVSIFATTGIDIPHGIWASVTLLVVIGGLQHHGNIRKKAAERALGTVLGALIGLTLIVVQAVTGFTWLTYSLMAIVAAVCSYYAIGKAGYVPLLTAITMCIVAGHGDNHIDTGLWRTLNVMIGIVIALAFSFALPLHATYSWRYRLADNLREIARVYAQVVSGAHVDTDAQVETFRRLNGRLVQLRALMPSVAKEIDVPLTRLEQVQRLHRSLLSSLEMMSTGLGNYEQRLVRVAFAGRSACVREALLATARALRFGGTRHPEAAARALRAGALEAASGGMGGQVGSGGGVPGAVPERVPAGLPGVAPLEQGAAPLAPEMQGPYWLEQRFEEQVGQLRALLLETEPRWNIERAHMHRMV</sequence>
<dbReference type="GO" id="GO:0022857">
    <property type="term" value="F:transmembrane transporter activity"/>
    <property type="evidence" value="ECO:0007669"/>
    <property type="project" value="InterPro"/>
</dbReference>
<dbReference type="Pfam" id="PF04632">
    <property type="entry name" value="FUSC"/>
    <property type="match status" value="1"/>
</dbReference>
<evidence type="ECO:0000256" key="5">
    <source>
        <dbReference type="ARBA" id="ARBA00022989"/>
    </source>
</evidence>
<evidence type="ECO:0000256" key="1">
    <source>
        <dbReference type="ARBA" id="ARBA00004651"/>
    </source>
</evidence>
<proteinExistence type="predicted"/>
<evidence type="ECO:0000313" key="9">
    <source>
        <dbReference type="EMBL" id="TDG20698.1"/>
    </source>
</evidence>
<feature type="transmembrane region" description="Helical" evidence="8">
    <location>
        <begin position="85"/>
        <end position="104"/>
    </location>
</feature>
<dbReference type="PANTHER" id="PTHR30509:SF9">
    <property type="entry name" value="MULTIDRUG RESISTANCE PROTEIN MDTO"/>
    <property type="match status" value="1"/>
</dbReference>
<dbReference type="OrthoDB" id="6653789at2"/>
<dbReference type="EMBL" id="SMRP01000014">
    <property type="protein sequence ID" value="TDG20698.1"/>
    <property type="molecule type" value="Genomic_DNA"/>
</dbReference>
<comment type="caution">
    <text evidence="9">The sequence shown here is derived from an EMBL/GenBank/DDBJ whole genome shotgun (WGS) entry which is preliminary data.</text>
</comment>
<evidence type="ECO:0000256" key="3">
    <source>
        <dbReference type="ARBA" id="ARBA00022475"/>
    </source>
</evidence>
<protein>
    <submittedName>
        <fullName evidence="9">FUSC family protein</fullName>
    </submittedName>
</protein>
<keyword evidence="2" id="KW-0813">Transport</keyword>
<organism evidence="9 10">
    <name type="scientific">Paraburkholderia silviterrae</name>
    <dbReference type="NCBI Taxonomy" id="2528715"/>
    <lineage>
        <taxon>Bacteria</taxon>
        <taxon>Pseudomonadati</taxon>
        <taxon>Pseudomonadota</taxon>
        <taxon>Betaproteobacteria</taxon>
        <taxon>Burkholderiales</taxon>
        <taxon>Burkholderiaceae</taxon>
        <taxon>Paraburkholderia</taxon>
    </lineage>
</organism>
<feature type="transmembrane region" description="Helical" evidence="8">
    <location>
        <begin position="163"/>
        <end position="179"/>
    </location>
</feature>
<reference evidence="9 10" key="1">
    <citation type="submission" date="2019-03" db="EMBL/GenBank/DDBJ databases">
        <title>Paraburkholderia sp. 4M-K11, isolated from subtropical forest soil.</title>
        <authorList>
            <person name="Gao Z.-H."/>
            <person name="Qiu L.-H."/>
        </authorList>
    </citation>
    <scope>NUCLEOTIDE SEQUENCE [LARGE SCALE GENOMIC DNA]</scope>
    <source>
        <strain evidence="9 10">4M-K11</strain>
    </source>
</reference>
<feature type="transmembrane region" description="Helical" evidence="8">
    <location>
        <begin position="61"/>
        <end position="79"/>
    </location>
</feature>
<evidence type="ECO:0000256" key="6">
    <source>
        <dbReference type="ARBA" id="ARBA00023136"/>
    </source>
</evidence>
<dbReference type="InterPro" id="IPR006726">
    <property type="entry name" value="PHBA_efflux_AaeB/fusaric-R"/>
</dbReference>
<keyword evidence="3" id="KW-1003">Cell membrane</keyword>
<gene>
    <name evidence="9" type="ORF">EYW47_24455</name>
</gene>
<evidence type="ECO:0000313" key="10">
    <source>
        <dbReference type="Proteomes" id="UP000295722"/>
    </source>
</evidence>